<dbReference type="AlphaFoldDB" id="Q2SNR5"/>
<protein>
    <submittedName>
        <fullName evidence="4">Predicted Hydrolase of HD superfamily</fullName>
    </submittedName>
</protein>
<evidence type="ECO:0000256" key="2">
    <source>
        <dbReference type="ARBA" id="ARBA00022801"/>
    </source>
</evidence>
<dbReference type="InterPro" id="IPR006674">
    <property type="entry name" value="HD_domain"/>
</dbReference>
<organism evidence="4 5">
    <name type="scientific">Hahella chejuensis (strain KCTC 2396)</name>
    <dbReference type="NCBI Taxonomy" id="349521"/>
    <lineage>
        <taxon>Bacteria</taxon>
        <taxon>Pseudomonadati</taxon>
        <taxon>Pseudomonadota</taxon>
        <taxon>Gammaproteobacteria</taxon>
        <taxon>Oceanospirillales</taxon>
        <taxon>Hahellaceae</taxon>
        <taxon>Hahella</taxon>
    </lineage>
</organism>
<feature type="domain" description="HD" evidence="3">
    <location>
        <begin position="15"/>
        <end position="170"/>
    </location>
</feature>
<dbReference type="GO" id="GO:0005737">
    <property type="term" value="C:cytoplasm"/>
    <property type="evidence" value="ECO:0007669"/>
    <property type="project" value="TreeGrafter"/>
</dbReference>
<keyword evidence="1" id="KW-0479">Metal-binding</keyword>
<dbReference type="InterPro" id="IPR039356">
    <property type="entry name" value="YfbR/HDDC2"/>
</dbReference>
<dbReference type="KEGG" id="hch:HCH_00816"/>
<gene>
    <name evidence="4" type="ordered locus">HCH_00816</name>
</gene>
<dbReference type="GO" id="GO:0002953">
    <property type="term" value="F:5'-deoxynucleotidase activity"/>
    <property type="evidence" value="ECO:0007669"/>
    <property type="project" value="InterPro"/>
</dbReference>
<accession>Q2SNR5</accession>
<dbReference type="eggNOG" id="COG1896">
    <property type="taxonomic scope" value="Bacteria"/>
</dbReference>
<name>Q2SNR5_HAHCH</name>
<keyword evidence="2 4" id="KW-0378">Hydrolase</keyword>
<evidence type="ECO:0000259" key="3">
    <source>
        <dbReference type="Pfam" id="PF13023"/>
    </source>
</evidence>
<dbReference type="GO" id="GO:0046872">
    <property type="term" value="F:metal ion binding"/>
    <property type="evidence" value="ECO:0007669"/>
    <property type="project" value="UniProtKB-KW"/>
</dbReference>
<proteinExistence type="predicted"/>
<dbReference type="Pfam" id="PF13023">
    <property type="entry name" value="HD_3"/>
    <property type="match status" value="1"/>
</dbReference>
<sequence>MKVELEKIFSFIIELEKLKSVNRMTKVIGTDRRENSAEHSWQIAVLAMSLEGYAKEKVDINRVVRMLLLHDVVEIDAGDKFIFSAAHADTENEMKAAERIFGMLPPQVGDEFKALWLEYEERRTPESRYAYAMDRLMPVLINLNNGCQSWVENGVRLEQVLSKTGILADFNAELWEMISRRLYESRQMGFLG</sequence>
<dbReference type="PANTHER" id="PTHR11845">
    <property type="entry name" value="5'-DEOXYNUCLEOTIDASE HDDC2"/>
    <property type="match status" value="1"/>
</dbReference>
<dbReference type="Gene3D" id="1.10.3210.10">
    <property type="entry name" value="Hypothetical protein af1432"/>
    <property type="match status" value="1"/>
</dbReference>
<evidence type="ECO:0000313" key="5">
    <source>
        <dbReference type="Proteomes" id="UP000000238"/>
    </source>
</evidence>
<evidence type="ECO:0000256" key="1">
    <source>
        <dbReference type="ARBA" id="ARBA00022723"/>
    </source>
</evidence>
<dbReference type="PANTHER" id="PTHR11845:SF13">
    <property type="entry name" value="5'-DEOXYNUCLEOTIDASE HDDC2"/>
    <property type="match status" value="1"/>
</dbReference>
<evidence type="ECO:0000313" key="4">
    <source>
        <dbReference type="EMBL" id="ABC27709.1"/>
    </source>
</evidence>
<dbReference type="SUPFAM" id="SSF109604">
    <property type="entry name" value="HD-domain/PDEase-like"/>
    <property type="match status" value="1"/>
</dbReference>
<dbReference type="STRING" id="349521.HCH_00816"/>
<dbReference type="Proteomes" id="UP000000238">
    <property type="component" value="Chromosome"/>
</dbReference>
<dbReference type="EMBL" id="CP000155">
    <property type="protein sequence ID" value="ABC27709.1"/>
    <property type="molecule type" value="Genomic_DNA"/>
</dbReference>
<reference evidence="4 5" key="1">
    <citation type="journal article" date="2005" name="Nucleic Acids Res.">
        <title>Genomic blueprint of Hahella chejuensis, a marine microbe producing an algicidal agent.</title>
        <authorList>
            <person name="Jeong H."/>
            <person name="Yim J.H."/>
            <person name="Lee C."/>
            <person name="Choi S.-H."/>
            <person name="Park Y.K."/>
            <person name="Yoon S.H."/>
            <person name="Hur C.-G."/>
            <person name="Kang H.-Y."/>
            <person name="Kim D."/>
            <person name="Lee H.H."/>
            <person name="Park K.H."/>
            <person name="Park S.-H."/>
            <person name="Park H.-S."/>
            <person name="Lee H.K."/>
            <person name="Oh T.K."/>
            <person name="Kim J.F."/>
        </authorList>
    </citation>
    <scope>NUCLEOTIDE SEQUENCE [LARGE SCALE GENOMIC DNA]</scope>
    <source>
        <strain evidence="4 5">KCTC 2396</strain>
    </source>
</reference>
<dbReference type="HOGENOM" id="CLU_039453_5_1_6"/>
<keyword evidence="5" id="KW-1185">Reference proteome</keyword>
<dbReference type="RefSeq" id="WP_011394786.1">
    <property type="nucleotide sequence ID" value="NC_007645.1"/>
</dbReference>